<proteinExistence type="predicted"/>
<feature type="region of interest" description="Disordered" evidence="1">
    <location>
        <begin position="1"/>
        <end position="20"/>
    </location>
</feature>
<reference evidence="3 4" key="1">
    <citation type="submission" date="2018-09" db="EMBL/GenBank/DDBJ databases">
        <title>Altererythrobacter sp.Ery1 and Ery12, the genome sequencing of novel strains in genus Alterythrobacter.</title>
        <authorList>
            <person name="Cheng H."/>
            <person name="Wu Y.-H."/>
            <person name="Fang C."/>
            <person name="Xu X.-W."/>
        </authorList>
    </citation>
    <scope>NUCLEOTIDE SEQUENCE [LARGE SCALE GENOMIC DNA]</scope>
    <source>
        <strain evidence="3 4">Ery12</strain>
    </source>
</reference>
<dbReference type="Gene3D" id="3.40.50.1820">
    <property type="entry name" value="alpha/beta hydrolase"/>
    <property type="match status" value="1"/>
</dbReference>
<dbReference type="InterPro" id="IPR029058">
    <property type="entry name" value="AB_hydrolase_fold"/>
</dbReference>
<accession>A0A419R1V9</accession>
<comment type="caution">
    <text evidence="3">The sequence shown here is derived from an EMBL/GenBank/DDBJ whole genome shotgun (WGS) entry which is preliminary data.</text>
</comment>
<dbReference type="GO" id="GO:0016787">
    <property type="term" value="F:hydrolase activity"/>
    <property type="evidence" value="ECO:0007669"/>
    <property type="project" value="UniProtKB-KW"/>
</dbReference>
<evidence type="ECO:0000259" key="2">
    <source>
        <dbReference type="Pfam" id="PF00561"/>
    </source>
</evidence>
<dbReference type="OrthoDB" id="9791366at2"/>
<feature type="domain" description="AB hydrolase-1" evidence="2">
    <location>
        <begin position="47"/>
        <end position="289"/>
    </location>
</feature>
<evidence type="ECO:0000313" key="4">
    <source>
        <dbReference type="Proteomes" id="UP000284322"/>
    </source>
</evidence>
<dbReference type="PRINTS" id="PR00111">
    <property type="entry name" value="ABHYDROLASE"/>
</dbReference>
<dbReference type="RefSeq" id="WP_120108846.1">
    <property type="nucleotide sequence ID" value="NZ_RAHJ01000018.1"/>
</dbReference>
<protein>
    <submittedName>
        <fullName evidence="3">Alpha/beta hydrolase</fullName>
    </submittedName>
</protein>
<dbReference type="InterPro" id="IPR050228">
    <property type="entry name" value="Carboxylesterase_BioH"/>
</dbReference>
<gene>
    <name evidence="3" type="ORF">D6858_08025</name>
</gene>
<keyword evidence="3" id="KW-0378">Hydrolase</keyword>
<keyword evidence="4" id="KW-1185">Reference proteome</keyword>
<dbReference type="EMBL" id="RAHJ01000018">
    <property type="protein sequence ID" value="RJX67894.1"/>
    <property type="molecule type" value="Genomic_DNA"/>
</dbReference>
<sequence>MHNTASFTGAPDAGGKSAERAWADRTWQTADGLELHYRDYPGRDDRPPVICLHGLTRNARDFAELAEMIAGEWRVIVPEMRGRGESDYAKDSATYTPMHYVADVMALLADQGIERFVSVGTSLGGLMTMLIAATTPDRIAAALLNDVGPQLEAAGLERIVDYVGQGRSFPTWMHAARALEAQHKESHPGFTIDDWLAMAKRVMVLGSGGRIAFDYDMAIADPFEDADPSAAPDMWPMFEALAGRPLVLVRGERSNVLSAATAQEMQRRIPALDYVTVPNVGHTPLLTEPEAVAALDRLLAQIV</sequence>
<dbReference type="PANTHER" id="PTHR43194">
    <property type="entry name" value="HYDROLASE ALPHA/BETA FOLD FAMILY"/>
    <property type="match status" value="1"/>
</dbReference>
<evidence type="ECO:0000256" key="1">
    <source>
        <dbReference type="SAM" id="MobiDB-lite"/>
    </source>
</evidence>
<dbReference type="InterPro" id="IPR000073">
    <property type="entry name" value="AB_hydrolase_1"/>
</dbReference>
<dbReference type="SUPFAM" id="SSF53474">
    <property type="entry name" value="alpha/beta-Hydrolases"/>
    <property type="match status" value="1"/>
</dbReference>
<dbReference type="Pfam" id="PF00561">
    <property type="entry name" value="Abhydrolase_1"/>
    <property type="match status" value="1"/>
</dbReference>
<organism evidence="3 4">
    <name type="scientific">Tsuneonella suprasediminis</name>
    <dbReference type="NCBI Taxonomy" id="2306996"/>
    <lineage>
        <taxon>Bacteria</taxon>
        <taxon>Pseudomonadati</taxon>
        <taxon>Pseudomonadota</taxon>
        <taxon>Alphaproteobacteria</taxon>
        <taxon>Sphingomonadales</taxon>
        <taxon>Erythrobacteraceae</taxon>
        <taxon>Tsuneonella</taxon>
    </lineage>
</organism>
<dbReference type="AlphaFoldDB" id="A0A419R1V9"/>
<name>A0A419R1V9_9SPHN</name>
<evidence type="ECO:0000313" key="3">
    <source>
        <dbReference type="EMBL" id="RJX67894.1"/>
    </source>
</evidence>
<dbReference type="PANTHER" id="PTHR43194:SF2">
    <property type="entry name" value="PEROXISOMAL MEMBRANE PROTEIN LPX1"/>
    <property type="match status" value="1"/>
</dbReference>
<dbReference type="Proteomes" id="UP000284322">
    <property type="component" value="Unassembled WGS sequence"/>
</dbReference>